<organism evidence="4 5">
    <name type="scientific">Nitzschia inconspicua</name>
    <dbReference type="NCBI Taxonomy" id="303405"/>
    <lineage>
        <taxon>Eukaryota</taxon>
        <taxon>Sar</taxon>
        <taxon>Stramenopiles</taxon>
        <taxon>Ochrophyta</taxon>
        <taxon>Bacillariophyta</taxon>
        <taxon>Bacillariophyceae</taxon>
        <taxon>Bacillariophycidae</taxon>
        <taxon>Bacillariales</taxon>
        <taxon>Bacillariaceae</taxon>
        <taxon>Nitzschia</taxon>
    </lineage>
</organism>
<keyword evidence="1" id="KW-0812">Transmembrane</keyword>
<dbReference type="Pfam" id="PF03435">
    <property type="entry name" value="Sacchrp_dh_NADP"/>
    <property type="match status" value="1"/>
</dbReference>
<dbReference type="InterPro" id="IPR005097">
    <property type="entry name" value="Sacchrp_dh_NADP-bd"/>
</dbReference>
<feature type="transmembrane region" description="Helical" evidence="1">
    <location>
        <begin position="237"/>
        <end position="260"/>
    </location>
</feature>
<feature type="signal peptide" evidence="2">
    <location>
        <begin position="1"/>
        <end position="19"/>
    </location>
</feature>
<name>A0A9K3Q190_9STRA</name>
<reference evidence="4" key="2">
    <citation type="submission" date="2021-04" db="EMBL/GenBank/DDBJ databases">
        <authorList>
            <person name="Podell S."/>
        </authorList>
    </citation>
    <scope>NUCLEOTIDE SEQUENCE</scope>
    <source>
        <strain evidence="4">Hildebrandi</strain>
    </source>
</reference>
<keyword evidence="1" id="KW-1133">Transmembrane helix</keyword>
<feature type="domain" description="Saccharopine dehydrogenase NADP binding" evidence="3">
    <location>
        <begin position="63"/>
        <end position="176"/>
    </location>
</feature>
<comment type="caution">
    <text evidence="4">The sequence shown here is derived from an EMBL/GenBank/DDBJ whole genome shotgun (WGS) entry which is preliminary data.</text>
</comment>
<evidence type="ECO:0000313" key="5">
    <source>
        <dbReference type="Proteomes" id="UP000693970"/>
    </source>
</evidence>
<reference evidence="4" key="1">
    <citation type="journal article" date="2021" name="Sci. Rep.">
        <title>Diploid genomic architecture of Nitzschia inconspicua, an elite biomass production diatom.</title>
        <authorList>
            <person name="Oliver A."/>
            <person name="Podell S."/>
            <person name="Pinowska A."/>
            <person name="Traller J.C."/>
            <person name="Smith S.R."/>
            <person name="McClure R."/>
            <person name="Beliaev A."/>
            <person name="Bohutskyi P."/>
            <person name="Hill E.A."/>
            <person name="Rabines A."/>
            <person name="Zheng H."/>
            <person name="Allen L.Z."/>
            <person name="Kuo A."/>
            <person name="Grigoriev I.V."/>
            <person name="Allen A.E."/>
            <person name="Hazlebeck D."/>
            <person name="Allen E.E."/>
        </authorList>
    </citation>
    <scope>NUCLEOTIDE SEQUENCE</scope>
    <source>
        <strain evidence="4">Hildebrandi</strain>
    </source>
</reference>
<accession>A0A9K3Q190</accession>
<protein>
    <submittedName>
        <fullName evidence="4">Saccharopine dehydrogenase</fullName>
    </submittedName>
</protein>
<keyword evidence="5" id="KW-1185">Reference proteome</keyword>
<feature type="chain" id="PRO_5039912495" evidence="2">
    <location>
        <begin position="20"/>
        <end position="474"/>
    </location>
</feature>
<keyword evidence="1" id="KW-0472">Membrane</keyword>
<dbReference type="EMBL" id="JAGRRH010000009">
    <property type="protein sequence ID" value="KAG7364529.1"/>
    <property type="molecule type" value="Genomic_DNA"/>
</dbReference>
<gene>
    <name evidence="4" type="ORF">IV203_037731</name>
</gene>
<evidence type="ECO:0000259" key="3">
    <source>
        <dbReference type="Pfam" id="PF03435"/>
    </source>
</evidence>
<dbReference type="AlphaFoldDB" id="A0A9K3Q190"/>
<evidence type="ECO:0000256" key="2">
    <source>
        <dbReference type="SAM" id="SignalP"/>
    </source>
</evidence>
<proteinExistence type="predicted"/>
<dbReference type="PANTHER" id="PTHR43796:SF2">
    <property type="entry name" value="CARBOXYNORSPERMIDINE SYNTHASE"/>
    <property type="match status" value="1"/>
</dbReference>
<keyword evidence="2" id="KW-0732">Signal</keyword>
<dbReference type="Proteomes" id="UP000693970">
    <property type="component" value="Unassembled WGS sequence"/>
</dbReference>
<evidence type="ECO:0000313" key="4">
    <source>
        <dbReference type="EMBL" id="KAG7364529.1"/>
    </source>
</evidence>
<evidence type="ECO:0000256" key="1">
    <source>
        <dbReference type="SAM" id="Phobius"/>
    </source>
</evidence>
<dbReference type="PANTHER" id="PTHR43796">
    <property type="entry name" value="CARBOXYNORSPERMIDINE SYNTHASE"/>
    <property type="match status" value="1"/>
</dbReference>
<dbReference type="OrthoDB" id="10268090at2759"/>
<sequence>METLWRLIVVLLSLVGGRALHLTPKAIPRGNPNRRQSSVRLRRENGTFSASEIGFDSLKDKKILVVGGSGRVGGSVATQLVKRGAVVTVGGTQRQNYETSRHRWQTLFDDHWNEIAKISFVSIDRESAASVTKVLESQDFDLVVHTAGPFQGKVGIPNGVIEGCIAKAVPYVDVCDDYCTALAAKSKFMDKAKNQGVSCIISTGCWPGVSSLMASLLIRRVLQADKTLEPKDINVDFSFFTAGSGGAGATLLVATFLILAEKALTIRNGRRTPVGAMKEYSAVNFGNVVGKKPVAHLNLLETASIHEVFGVGNVQALFGTSPGFWNTLLGLMAQLPSSLLANEDIMTKLAVFSLPIVRVVDFFAGATNAMRCDVTSTKNPELKASAIYAHENLEPCVGECVVAFCAAVLSGKVPPGVNFPEEALANEDDAVAVLSLASIGAHTISTEATGIDLRSEDIWGPIRPKVTVLSSESY</sequence>